<dbReference type="InterPro" id="IPR004027">
    <property type="entry name" value="SEC_C_motif"/>
</dbReference>
<proteinExistence type="predicted"/>
<dbReference type="SUPFAM" id="SSF103642">
    <property type="entry name" value="Sec-C motif"/>
    <property type="match status" value="1"/>
</dbReference>
<feature type="region of interest" description="Disordered" evidence="1">
    <location>
        <begin position="288"/>
        <end position="309"/>
    </location>
</feature>
<dbReference type="Pfam" id="PF06685">
    <property type="entry name" value="DUF1186"/>
    <property type="match status" value="1"/>
</dbReference>
<dbReference type="EMBL" id="JAVIJF010000007">
    <property type="protein sequence ID" value="MDX8525144.1"/>
    <property type="molecule type" value="Genomic_DNA"/>
</dbReference>
<protein>
    <submittedName>
        <fullName evidence="2">DUF1186 domain-containing protein</fullName>
    </submittedName>
</protein>
<dbReference type="RefSeq" id="WP_320233066.1">
    <property type="nucleotide sequence ID" value="NZ_JAVIJF010000007.1"/>
</dbReference>
<reference evidence="2 3" key="1">
    <citation type="submission" date="2023-08" db="EMBL/GenBank/DDBJ databases">
        <title>Implementing the SeqCode for naming new Mesorhizobium species isolated from Vachellia karroo root nodules.</title>
        <authorList>
            <person name="Van Lill M."/>
        </authorList>
    </citation>
    <scope>NUCLEOTIDE SEQUENCE [LARGE SCALE GENOMIC DNA]</scope>
    <source>
        <strain evidence="2 3">MSK 1335</strain>
    </source>
</reference>
<dbReference type="Pfam" id="PF02810">
    <property type="entry name" value="SEC-C"/>
    <property type="match status" value="1"/>
</dbReference>
<evidence type="ECO:0000256" key="1">
    <source>
        <dbReference type="SAM" id="MobiDB-lite"/>
    </source>
</evidence>
<sequence>MRKEEVERLFGGGRDDFDLGPIEDYLHAVATEREVPDAAIGLCTMRIEESAPPLRAVLERAADAQPLSDDEEMLLFRGLYILGGARDSQACQPLLRLLRRPGKEADRLLGDAITETLSRIIVGVFDGDADALFGIIADRSVDEFIRDGVFGAVTFLTWEGRIERDRTRDFVERFYKERLADDWDYAWVGWLQAIAMLALRDLVPLVYSAWDEGRIPEDVLERSDFESDLREAEQQPGDIGRFDRASLSYIEDVIVALDWTRGLGDDDGFELDEDDLELGDDDFELGEDDGWQPSLPDSVWSNATPVTNPWRDVGRNDPCPCGSGKKFKKCCLVD</sequence>
<dbReference type="Gene3D" id="3.10.450.50">
    <property type="match status" value="1"/>
</dbReference>
<evidence type="ECO:0000313" key="2">
    <source>
        <dbReference type="EMBL" id="MDX8525144.1"/>
    </source>
</evidence>
<accession>A0ABU4ZLC2</accession>
<evidence type="ECO:0000313" key="3">
    <source>
        <dbReference type="Proteomes" id="UP001276840"/>
    </source>
</evidence>
<gene>
    <name evidence="2" type="ORF">RFM68_11545</name>
</gene>
<dbReference type="InterPro" id="IPR010602">
    <property type="entry name" value="DUF1186"/>
</dbReference>
<keyword evidence="3" id="KW-1185">Reference proteome</keyword>
<organism evidence="2 3">
    <name type="scientific">Mesorhizobium montanum</name>
    <dbReference type="NCBI Taxonomy" id="3072323"/>
    <lineage>
        <taxon>Bacteria</taxon>
        <taxon>Pseudomonadati</taxon>
        <taxon>Pseudomonadota</taxon>
        <taxon>Alphaproteobacteria</taxon>
        <taxon>Hyphomicrobiales</taxon>
        <taxon>Phyllobacteriaceae</taxon>
        <taxon>Mesorhizobium</taxon>
    </lineage>
</organism>
<comment type="caution">
    <text evidence="2">The sequence shown here is derived from an EMBL/GenBank/DDBJ whole genome shotgun (WGS) entry which is preliminary data.</text>
</comment>
<dbReference type="Proteomes" id="UP001276840">
    <property type="component" value="Unassembled WGS sequence"/>
</dbReference>
<name>A0ABU4ZLC2_9HYPH</name>